<organism evidence="1 2">
    <name type="scientific">Methyloceanibacter stevinii</name>
    <dbReference type="NCBI Taxonomy" id="1774970"/>
    <lineage>
        <taxon>Bacteria</taxon>
        <taxon>Pseudomonadati</taxon>
        <taxon>Pseudomonadota</taxon>
        <taxon>Alphaproteobacteria</taxon>
        <taxon>Hyphomicrobiales</taxon>
        <taxon>Hyphomicrobiaceae</taxon>
        <taxon>Methyloceanibacter</taxon>
    </lineage>
</organism>
<dbReference type="STRING" id="1774970.AUC70_11880"/>
<gene>
    <name evidence="1" type="ORF">AUC70_11880</name>
</gene>
<accession>A0A1E3VJ62</accession>
<keyword evidence="2" id="KW-1185">Reference proteome</keyword>
<sequence>MTVVSLQEHQALIAERDALQRRLEAMTHKPVRSPEREQRTAILILNELPRALRNQVVVVVSTMACGDLYATAKIGSRFLCMPQSNFSDTAFPRYAAGVFATALFASDVAASIPPKARNT</sequence>
<dbReference type="AlphaFoldDB" id="A0A1E3VJ62"/>
<protein>
    <submittedName>
        <fullName evidence="1">Uncharacterized protein</fullName>
    </submittedName>
</protein>
<comment type="caution">
    <text evidence="1">The sequence shown here is derived from an EMBL/GenBank/DDBJ whole genome shotgun (WGS) entry which is preliminary data.</text>
</comment>
<evidence type="ECO:0000313" key="2">
    <source>
        <dbReference type="Proteomes" id="UP000094172"/>
    </source>
</evidence>
<proteinExistence type="predicted"/>
<evidence type="ECO:0000313" key="1">
    <source>
        <dbReference type="EMBL" id="ODR93555.1"/>
    </source>
</evidence>
<dbReference type="Proteomes" id="UP000094172">
    <property type="component" value="Unassembled WGS sequence"/>
</dbReference>
<reference evidence="1 2" key="1">
    <citation type="journal article" date="2016" name="Environ. Microbiol.">
        <title>New Methyloceanibacter diversity from North Sea sediments includes methanotroph containing solely the soluble methane monooxygenase.</title>
        <authorList>
            <person name="Vekeman B."/>
            <person name="Kerckhof F.M."/>
            <person name="Cremers G."/>
            <person name="de Vos P."/>
            <person name="Vandamme P."/>
            <person name="Boon N."/>
            <person name="Op den Camp H.J."/>
            <person name="Heylen K."/>
        </authorList>
    </citation>
    <scope>NUCLEOTIDE SEQUENCE [LARGE SCALE GENOMIC DNA]</scope>
    <source>
        <strain evidence="1 2">R-67176</strain>
    </source>
</reference>
<name>A0A1E3VJ62_9HYPH</name>
<dbReference type="EMBL" id="LPWE01000014">
    <property type="protein sequence ID" value="ODR93555.1"/>
    <property type="molecule type" value="Genomic_DNA"/>
</dbReference>